<evidence type="ECO:0000313" key="2">
    <source>
        <dbReference type="Proteomes" id="UP000006591"/>
    </source>
</evidence>
<sequence length="132" mass="13928">MAPEESLLAAAAADDARHAQAAGPRRDDDHKAWLLRSIGYSSITIGIIFLISYPLDLSNQSAASEHGMKHGKAMSSCMTAAATSSRLSLSLTTTLDSGLTRIGGASIMLQRSKQLDLVAVDDLQLLGVSHHV</sequence>
<evidence type="ECO:0000313" key="1">
    <source>
        <dbReference type="EnsemblPlants" id="ONIVA01G30970.1"/>
    </source>
</evidence>
<dbReference type="Gramene" id="ONIVA01G30970.1">
    <property type="protein sequence ID" value="ONIVA01G30970.1"/>
    <property type="gene ID" value="ONIVA01G30970"/>
</dbReference>
<reference evidence="1" key="1">
    <citation type="submission" date="2015-04" db="UniProtKB">
        <authorList>
            <consortium name="EnsemblPlants"/>
        </authorList>
    </citation>
    <scope>IDENTIFICATION</scope>
    <source>
        <strain evidence="1">SL10</strain>
    </source>
</reference>
<dbReference type="AlphaFoldDB" id="A0A0E0FRG1"/>
<proteinExistence type="predicted"/>
<protein>
    <submittedName>
        <fullName evidence="1">Uncharacterized protein</fullName>
    </submittedName>
</protein>
<dbReference type="HOGENOM" id="CLU_1952240_0_0_1"/>
<dbReference type="Proteomes" id="UP000006591">
    <property type="component" value="Chromosome 1"/>
</dbReference>
<organism evidence="1">
    <name type="scientific">Oryza nivara</name>
    <name type="common">Indian wild rice</name>
    <name type="synonym">Oryza sativa f. spontanea</name>
    <dbReference type="NCBI Taxonomy" id="4536"/>
    <lineage>
        <taxon>Eukaryota</taxon>
        <taxon>Viridiplantae</taxon>
        <taxon>Streptophyta</taxon>
        <taxon>Embryophyta</taxon>
        <taxon>Tracheophyta</taxon>
        <taxon>Spermatophyta</taxon>
        <taxon>Magnoliopsida</taxon>
        <taxon>Liliopsida</taxon>
        <taxon>Poales</taxon>
        <taxon>Poaceae</taxon>
        <taxon>BOP clade</taxon>
        <taxon>Oryzoideae</taxon>
        <taxon>Oryzeae</taxon>
        <taxon>Oryzinae</taxon>
        <taxon>Oryza</taxon>
    </lineage>
</organism>
<name>A0A0E0FRG1_ORYNI</name>
<keyword evidence="2" id="KW-1185">Reference proteome</keyword>
<dbReference type="EnsemblPlants" id="ONIVA01G30970.1">
    <property type="protein sequence ID" value="ONIVA01G30970.1"/>
    <property type="gene ID" value="ONIVA01G30970"/>
</dbReference>
<reference evidence="1" key="2">
    <citation type="submission" date="2018-04" db="EMBL/GenBank/DDBJ databases">
        <title>OnivRS2 (Oryza nivara Reference Sequence Version 2).</title>
        <authorList>
            <person name="Zhang J."/>
            <person name="Kudrna D."/>
            <person name="Lee S."/>
            <person name="Talag J."/>
            <person name="Rajasekar S."/>
            <person name="Welchert J."/>
            <person name="Hsing Y.-I."/>
            <person name="Wing R.A."/>
        </authorList>
    </citation>
    <scope>NUCLEOTIDE SEQUENCE [LARGE SCALE GENOMIC DNA]</scope>
</reference>
<accession>A0A0E0FRG1</accession>